<comment type="similarity">
    <text evidence="5">Belongs to the ThrE exporter (TC 2.A.79) family.</text>
</comment>
<feature type="domain" description="Threonine/serine exporter-like N-terminal" evidence="7">
    <location>
        <begin position="11"/>
        <end position="251"/>
    </location>
</feature>
<dbReference type="Proteomes" id="UP000184520">
    <property type="component" value="Unassembled WGS sequence"/>
</dbReference>
<comment type="subcellular location">
    <subcellularLocation>
        <location evidence="1">Membrane</location>
        <topology evidence="1">Multi-pass membrane protein</topology>
    </subcellularLocation>
</comment>
<dbReference type="STRING" id="634436.SAMN05216361_3166"/>
<dbReference type="RefSeq" id="WP_073324141.1">
    <property type="nucleotide sequence ID" value="NZ_FQWD01000005.1"/>
</dbReference>
<dbReference type="Pfam" id="PF12821">
    <property type="entry name" value="ThrE_2"/>
    <property type="match status" value="1"/>
</dbReference>
<feature type="transmembrane region" description="Helical" evidence="6">
    <location>
        <begin position="196"/>
        <end position="218"/>
    </location>
</feature>
<evidence type="ECO:0000256" key="1">
    <source>
        <dbReference type="ARBA" id="ARBA00004141"/>
    </source>
</evidence>
<gene>
    <name evidence="9" type="ORF">SAMN05216361_3166</name>
</gene>
<dbReference type="OrthoDB" id="1490274at2"/>
<proteinExistence type="inferred from homology"/>
<dbReference type="EMBL" id="FQWD01000005">
    <property type="protein sequence ID" value="SHG87053.1"/>
    <property type="molecule type" value="Genomic_DNA"/>
</dbReference>
<dbReference type="AlphaFoldDB" id="A0A1M5NDI4"/>
<evidence type="ECO:0000259" key="7">
    <source>
        <dbReference type="Pfam" id="PF06738"/>
    </source>
</evidence>
<evidence type="ECO:0000256" key="2">
    <source>
        <dbReference type="ARBA" id="ARBA00022692"/>
    </source>
</evidence>
<reference evidence="10" key="1">
    <citation type="submission" date="2016-11" db="EMBL/GenBank/DDBJ databases">
        <authorList>
            <person name="Varghese N."/>
            <person name="Submissions S."/>
        </authorList>
    </citation>
    <scope>NUCLEOTIDE SEQUENCE [LARGE SCALE GENOMIC DNA]</scope>
    <source>
        <strain evidence="10">CGMCC 1.8995</strain>
    </source>
</reference>
<feature type="transmembrane region" description="Helical" evidence="6">
    <location>
        <begin position="167"/>
        <end position="190"/>
    </location>
</feature>
<keyword evidence="10" id="KW-1185">Reference proteome</keyword>
<feature type="transmembrane region" description="Helical" evidence="6">
    <location>
        <begin position="270"/>
        <end position="288"/>
    </location>
</feature>
<dbReference type="InterPro" id="IPR024528">
    <property type="entry name" value="ThrE_2"/>
</dbReference>
<feature type="transmembrane region" description="Helical" evidence="6">
    <location>
        <begin position="239"/>
        <end position="258"/>
    </location>
</feature>
<dbReference type="GO" id="GO:0022857">
    <property type="term" value="F:transmembrane transporter activity"/>
    <property type="evidence" value="ECO:0007669"/>
    <property type="project" value="InterPro"/>
</dbReference>
<feature type="transmembrane region" description="Helical" evidence="6">
    <location>
        <begin position="344"/>
        <end position="364"/>
    </location>
</feature>
<organism evidence="9 10">
    <name type="scientific">Marisediminitalea aggregata</name>
    <dbReference type="NCBI Taxonomy" id="634436"/>
    <lineage>
        <taxon>Bacteria</taxon>
        <taxon>Pseudomonadati</taxon>
        <taxon>Pseudomonadota</taxon>
        <taxon>Gammaproteobacteria</taxon>
        <taxon>Alteromonadales</taxon>
        <taxon>Alteromonadaceae</taxon>
        <taxon>Marisediminitalea</taxon>
    </lineage>
</organism>
<feature type="transmembrane region" description="Helical" evidence="6">
    <location>
        <begin position="384"/>
        <end position="402"/>
    </location>
</feature>
<dbReference type="InterPro" id="IPR051361">
    <property type="entry name" value="ThrE/Ser_Exporter"/>
</dbReference>
<evidence type="ECO:0000313" key="9">
    <source>
        <dbReference type="EMBL" id="SHG87053.1"/>
    </source>
</evidence>
<keyword evidence="4 6" id="KW-0472">Membrane</keyword>
<keyword evidence="2 6" id="KW-0812">Transmembrane</keyword>
<name>A0A1M5NDI4_9ALTE</name>
<evidence type="ECO:0000313" key="10">
    <source>
        <dbReference type="Proteomes" id="UP000184520"/>
    </source>
</evidence>
<dbReference type="PANTHER" id="PTHR31082">
    <property type="entry name" value="PHEROMONE-REGULATED MEMBRANE PROTEIN 10"/>
    <property type="match status" value="1"/>
</dbReference>
<dbReference type="PANTHER" id="PTHR31082:SF4">
    <property type="entry name" value="PHEROMONE-REGULATED MEMBRANE PROTEIN 10"/>
    <property type="match status" value="1"/>
</dbReference>
<dbReference type="Pfam" id="PF06738">
    <property type="entry name" value="ThrE"/>
    <property type="match status" value="1"/>
</dbReference>
<evidence type="ECO:0000256" key="6">
    <source>
        <dbReference type="SAM" id="Phobius"/>
    </source>
</evidence>
<dbReference type="GO" id="GO:0016020">
    <property type="term" value="C:membrane"/>
    <property type="evidence" value="ECO:0007669"/>
    <property type="project" value="UniProtKB-SubCell"/>
</dbReference>
<protein>
    <submittedName>
        <fullName evidence="9">Uncharacterized membrane protein YjjP, DUF1212 family</fullName>
    </submittedName>
</protein>
<feature type="domain" description="Threonine/Serine exporter ThrE" evidence="8">
    <location>
        <begin position="276"/>
        <end position="400"/>
    </location>
</feature>
<evidence type="ECO:0000256" key="4">
    <source>
        <dbReference type="ARBA" id="ARBA00023136"/>
    </source>
</evidence>
<evidence type="ECO:0000256" key="5">
    <source>
        <dbReference type="ARBA" id="ARBA00034125"/>
    </source>
</evidence>
<evidence type="ECO:0000256" key="3">
    <source>
        <dbReference type="ARBA" id="ARBA00022989"/>
    </source>
</evidence>
<feature type="transmembrane region" description="Helical" evidence="6">
    <location>
        <begin position="295"/>
        <end position="313"/>
    </location>
</feature>
<dbReference type="InterPro" id="IPR010619">
    <property type="entry name" value="ThrE-like_N"/>
</dbReference>
<accession>A0A1M5NDI4</accession>
<feature type="transmembrane region" description="Helical" evidence="6">
    <location>
        <begin position="319"/>
        <end position="337"/>
    </location>
</feature>
<feature type="transmembrane region" description="Helical" evidence="6">
    <location>
        <begin position="144"/>
        <end position="160"/>
    </location>
</feature>
<sequence length="408" mass="44767">MDTKEFIQIRRFILKLGKMLHKYGTPAFRLEAYLNEVARYLGVHASFISTPTSLSVVIWSDRHEDEYSHAARLDPGELDLNSLSRTDELANQLLTGQLTLSEADKQLSEIDAMPSPYGKWVTGFSYGISTGAFSLLMGGSWSEMYWSAILGLVVYFWVLWSERSKRVALMMEPVAAYFVAFLACAFSRHFDPGMNIPLTILSSVIIFVPGLALTMGLAELSSRNMVSGTARVMDALMQLFKLYFGAYLGVATGFSVFGENTYNPAASLPYWSTWLAVIVLCFGLVAIFKTRPKHIPWALASALLAYSSTALASDYLPQSIGSFVGAFSLGILANAFTRIANQPATIVAMHGLIVLVPGSKTYIGLNSFISGQDFVNVDHLGQDVFLIFMSLVAGLIFANVVFPTKKAL</sequence>
<evidence type="ECO:0000259" key="8">
    <source>
        <dbReference type="Pfam" id="PF12821"/>
    </source>
</evidence>
<keyword evidence="3 6" id="KW-1133">Transmembrane helix</keyword>